<dbReference type="EMBL" id="MDLC01000086">
    <property type="protein sequence ID" value="ODS22402.1"/>
    <property type="molecule type" value="Genomic_DNA"/>
</dbReference>
<evidence type="ECO:0000313" key="2">
    <source>
        <dbReference type="Proteomes" id="UP000242502"/>
    </source>
</evidence>
<accession>A0A1D2QLF0</accession>
<gene>
    <name evidence="1" type="ORF">AB835_14365</name>
</gene>
<dbReference type="AlphaFoldDB" id="A0A1D2QLF0"/>
<organism evidence="1 2">
    <name type="scientific">Candidatus Endobugula sertula</name>
    <name type="common">Bugula neritina bacterial symbiont</name>
    <dbReference type="NCBI Taxonomy" id="62101"/>
    <lineage>
        <taxon>Bacteria</taxon>
        <taxon>Pseudomonadati</taxon>
        <taxon>Pseudomonadota</taxon>
        <taxon>Gammaproteobacteria</taxon>
        <taxon>Cellvibrionales</taxon>
        <taxon>Cellvibrionaceae</taxon>
        <taxon>Candidatus Endobugula</taxon>
    </lineage>
</organism>
<comment type="caution">
    <text evidence="1">The sequence shown here is derived from an EMBL/GenBank/DDBJ whole genome shotgun (WGS) entry which is preliminary data.</text>
</comment>
<evidence type="ECO:0000313" key="1">
    <source>
        <dbReference type="EMBL" id="ODS22402.1"/>
    </source>
</evidence>
<proteinExistence type="predicted"/>
<name>A0A1D2QLF0_9GAMM</name>
<sequence>MFPKVALSNKKLIAKMVADFSKSVKMPPIFGICYHFFCKVLKYNIDPLVERQRVDNGLVTELKHNSSNSIF</sequence>
<protein>
    <submittedName>
        <fullName evidence="1">Uncharacterized protein</fullName>
    </submittedName>
</protein>
<dbReference type="Proteomes" id="UP000242502">
    <property type="component" value="Unassembled WGS sequence"/>
</dbReference>
<reference evidence="1 2" key="1">
    <citation type="journal article" date="2016" name="Appl. Environ. Microbiol.">
        <title>Lack of Overt Genome Reduction in the Bryostatin-Producing Bryozoan Symbiont "Candidatus Endobugula sertula".</title>
        <authorList>
            <person name="Miller I.J."/>
            <person name="Vanee N."/>
            <person name="Fong S.S."/>
            <person name="Lim-Fong G.E."/>
            <person name="Kwan J.C."/>
        </authorList>
    </citation>
    <scope>NUCLEOTIDE SEQUENCE [LARGE SCALE GENOMIC DNA]</scope>
    <source>
        <strain evidence="1">AB1-4</strain>
    </source>
</reference>